<keyword evidence="3" id="KW-1185">Reference proteome</keyword>
<evidence type="ECO:0000313" key="2">
    <source>
        <dbReference type="EMBL" id="KAG0270157.1"/>
    </source>
</evidence>
<feature type="region of interest" description="Disordered" evidence="1">
    <location>
        <begin position="130"/>
        <end position="173"/>
    </location>
</feature>
<dbReference type="EMBL" id="JAAAJB010000010">
    <property type="protein sequence ID" value="KAG0270157.1"/>
    <property type="molecule type" value="Genomic_DNA"/>
</dbReference>
<feature type="region of interest" description="Disordered" evidence="1">
    <location>
        <begin position="1"/>
        <end position="64"/>
    </location>
</feature>
<comment type="caution">
    <text evidence="2">The sequence shown here is derived from an EMBL/GenBank/DDBJ whole genome shotgun (WGS) entry which is preliminary data.</text>
</comment>
<dbReference type="Proteomes" id="UP000807716">
    <property type="component" value="Unassembled WGS sequence"/>
</dbReference>
<reference evidence="2" key="1">
    <citation type="journal article" date="2020" name="Fungal Divers.">
        <title>Resolving the Mortierellaceae phylogeny through synthesis of multi-gene phylogenetics and phylogenomics.</title>
        <authorList>
            <person name="Vandepol N."/>
            <person name="Liber J."/>
            <person name="Desiro A."/>
            <person name="Na H."/>
            <person name="Kennedy M."/>
            <person name="Barry K."/>
            <person name="Grigoriev I.V."/>
            <person name="Miller A.N."/>
            <person name="O'Donnell K."/>
            <person name="Stajich J.E."/>
            <person name="Bonito G."/>
        </authorList>
    </citation>
    <scope>NUCLEOTIDE SEQUENCE</scope>
    <source>
        <strain evidence="2">BC1065</strain>
    </source>
</reference>
<evidence type="ECO:0000313" key="3">
    <source>
        <dbReference type="Proteomes" id="UP000807716"/>
    </source>
</evidence>
<organism evidence="2 3">
    <name type="scientific">Actinomortierella ambigua</name>
    <dbReference type="NCBI Taxonomy" id="1343610"/>
    <lineage>
        <taxon>Eukaryota</taxon>
        <taxon>Fungi</taxon>
        <taxon>Fungi incertae sedis</taxon>
        <taxon>Mucoromycota</taxon>
        <taxon>Mortierellomycotina</taxon>
        <taxon>Mortierellomycetes</taxon>
        <taxon>Mortierellales</taxon>
        <taxon>Mortierellaceae</taxon>
        <taxon>Actinomortierella</taxon>
    </lineage>
</organism>
<feature type="region of interest" description="Disordered" evidence="1">
    <location>
        <begin position="85"/>
        <end position="118"/>
    </location>
</feature>
<accession>A0A9P6UD19</accession>
<gene>
    <name evidence="2" type="ORF">DFQ27_000076</name>
</gene>
<protein>
    <submittedName>
        <fullName evidence="2">Uncharacterized protein</fullName>
    </submittedName>
</protein>
<evidence type="ECO:0000256" key="1">
    <source>
        <dbReference type="SAM" id="MobiDB-lite"/>
    </source>
</evidence>
<proteinExistence type="predicted"/>
<feature type="compositionally biased region" description="Low complexity" evidence="1">
    <location>
        <begin position="88"/>
        <end position="107"/>
    </location>
</feature>
<dbReference type="AlphaFoldDB" id="A0A9P6UD19"/>
<name>A0A9P6UD19_9FUNG</name>
<feature type="compositionally biased region" description="Low complexity" evidence="1">
    <location>
        <begin position="18"/>
        <end position="64"/>
    </location>
</feature>
<sequence>MFAHPAEFNFPHHHPRRQQQQLLQQQQQQQQQQPPQQQQQQPVQGSPSSLFSPASSSSAPTTFHSACKKRPLYFEPEFLAALDSSLTDSPNAGASSPSAADSISPNPTVGRPTKKVKKNVAVSKTPLGRAINPLDRARGSNHGTQRGTFCKTKGCSSSTAIEHPVSEPQQQHF</sequence>